<evidence type="ECO:0000256" key="5">
    <source>
        <dbReference type="ARBA" id="ARBA00022692"/>
    </source>
</evidence>
<accession>A0ABU5E121</accession>
<dbReference type="PROSITE" id="PS50928">
    <property type="entry name" value="ABC_TM1"/>
    <property type="match status" value="1"/>
</dbReference>
<feature type="transmembrane region" description="Helical" evidence="8">
    <location>
        <begin position="35"/>
        <end position="55"/>
    </location>
</feature>
<evidence type="ECO:0000256" key="2">
    <source>
        <dbReference type="ARBA" id="ARBA00010072"/>
    </source>
</evidence>
<keyword evidence="6 8" id="KW-1133">Transmembrane helix</keyword>
<feature type="transmembrane region" description="Helical" evidence="8">
    <location>
        <begin position="349"/>
        <end position="367"/>
    </location>
</feature>
<dbReference type="PANTHER" id="PTHR30614:SF41">
    <property type="entry name" value="INNER MEMBRANE AMINO-ACID ABC TRANSPORTER PERMEASE PROTEIN YHDY"/>
    <property type="match status" value="1"/>
</dbReference>
<keyword evidence="11" id="KW-1185">Reference proteome</keyword>
<feature type="domain" description="ABC transmembrane type-1" evidence="9">
    <location>
        <begin position="174"/>
        <end position="368"/>
    </location>
</feature>
<evidence type="ECO:0000259" key="9">
    <source>
        <dbReference type="PROSITE" id="PS50928"/>
    </source>
</evidence>
<evidence type="ECO:0000256" key="8">
    <source>
        <dbReference type="RuleBase" id="RU363032"/>
    </source>
</evidence>
<reference evidence="10 11" key="1">
    <citation type="journal article" date="2013" name="Antonie Van Leeuwenhoek">
        <title>Dongia rigui sp. nov., isolated from freshwater of a large wetland in Korea.</title>
        <authorList>
            <person name="Baik K.S."/>
            <person name="Hwang Y.M."/>
            <person name="Choi J.S."/>
            <person name="Kwon J."/>
            <person name="Seong C.N."/>
        </authorList>
    </citation>
    <scope>NUCLEOTIDE SEQUENCE [LARGE SCALE GENOMIC DNA]</scope>
    <source>
        <strain evidence="10 11">04SU4-P</strain>
    </source>
</reference>
<evidence type="ECO:0000256" key="6">
    <source>
        <dbReference type="ARBA" id="ARBA00022989"/>
    </source>
</evidence>
<feature type="transmembrane region" description="Helical" evidence="8">
    <location>
        <begin position="143"/>
        <end position="161"/>
    </location>
</feature>
<evidence type="ECO:0000256" key="4">
    <source>
        <dbReference type="ARBA" id="ARBA00022475"/>
    </source>
</evidence>
<keyword evidence="3 8" id="KW-0813">Transport</keyword>
<feature type="transmembrane region" description="Helical" evidence="8">
    <location>
        <begin position="245"/>
        <end position="265"/>
    </location>
</feature>
<feature type="transmembrane region" description="Helical" evidence="8">
    <location>
        <begin position="114"/>
        <end position="131"/>
    </location>
</feature>
<dbReference type="CDD" id="cd06261">
    <property type="entry name" value="TM_PBP2"/>
    <property type="match status" value="1"/>
</dbReference>
<evidence type="ECO:0000313" key="10">
    <source>
        <dbReference type="EMBL" id="MDY0873302.1"/>
    </source>
</evidence>
<keyword evidence="7 8" id="KW-0472">Membrane</keyword>
<keyword evidence="5 8" id="KW-0812">Transmembrane</keyword>
<comment type="similarity">
    <text evidence="2">Belongs to the binding-protein-dependent transport system permease family. HisMQ subfamily.</text>
</comment>
<dbReference type="Gene3D" id="1.10.3720.10">
    <property type="entry name" value="MetI-like"/>
    <property type="match status" value="1"/>
</dbReference>
<organism evidence="10 11">
    <name type="scientific">Dongia rigui</name>
    <dbReference type="NCBI Taxonomy" id="940149"/>
    <lineage>
        <taxon>Bacteria</taxon>
        <taxon>Pseudomonadati</taxon>
        <taxon>Pseudomonadota</taxon>
        <taxon>Alphaproteobacteria</taxon>
        <taxon>Rhodospirillales</taxon>
        <taxon>Dongiaceae</taxon>
        <taxon>Dongia</taxon>
    </lineage>
</organism>
<feature type="transmembrane region" description="Helical" evidence="8">
    <location>
        <begin position="209"/>
        <end position="233"/>
    </location>
</feature>
<dbReference type="RefSeq" id="WP_320501758.1">
    <property type="nucleotide sequence ID" value="NZ_JAXCLX010000002.1"/>
</dbReference>
<name>A0ABU5E121_9PROT</name>
<dbReference type="EMBL" id="JAXCLX010000002">
    <property type="protein sequence ID" value="MDY0873302.1"/>
    <property type="molecule type" value="Genomic_DNA"/>
</dbReference>
<evidence type="ECO:0000256" key="7">
    <source>
        <dbReference type="ARBA" id="ARBA00023136"/>
    </source>
</evidence>
<evidence type="ECO:0000256" key="3">
    <source>
        <dbReference type="ARBA" id="ARBA00022448"/>
    </source>
</evidence>
<proteinExistence type="inferred from homology"/>
<dbReference type="InterPro" id="IPR035906">
    <property type="entry name" value="MetI-like_sf"/>
</dbReference>
<feature type="transmembrane region" description="Helical" evidence="8">
    <location>
        <begin position="173"/>
        <end position="197"/>
    </location>
</feature>
<dbReference type="Pfam" id="PF00528">
    <property type="entry name" value="BPD_transp_1"/>
    <property type="match status" value="1"/>
</dbReference>
<keyword evidence="4" id="KW-1003">Cell membrane</keyword>
<dbReference type="PANTHER" id="PTHR30614">
    <property type="entry name" value="MEMBRANE COMPONENT OF AMINO ACID ABC TRANSPORTER"/>
    <property type="match status" value="1"/>
</dbReference>
<evidence type="ECO:0000313" key="11">
    <source>
        <dbReference type="Proteomes" id="UP001271769"/>
    </source>
</evidence>
<dbReference type="NCBIfam" id="TIGR01726">
    <property type="entry name" value="HEQRo_perm_3TM"/>
    <property type="match status" value="1"/>
</dbReference>
<sequence length="381" mass="42558">MTDMTDTPVIPGNRPSLPPPVTEAGVIGWLRHNLFASWFDAILTVAAIALLLYIIPPMVNWLFLSADWSFLPAVLTGEKAPQFLDCTSGGACWIFVRARFGQFIFGFYPDAERWRVILTFIMLVVSVYGLLADRVTNKKPFAWFFFAIFPFLAFFLLHGGLGLETVPTSKWGGLMLTLIIAGIGILFSLPIGILLALGRRSQLPVVHLLSVIFIEFARGVPLVTILFMSNIMLPLFLPPSFEPDILLRILVGVTLFASAYMAEVIRGGLQALPKGQYEGAMAMGLGYWSMMRLIIMPQALRIAIPGIVNNFISLTQDTTLVAIVGLYDFLGIVRAGSRDSNWIGTEMEGYVFCAFVYWIFCFSMSRYSMRIERKLQTGHRR</sequence>
<comment type="caution">
    <text evidence="10">The sequence shown here is derived from an EMBL/GenBank/DDBJ whole genome shotgun (WGS) entry which is preliminary data.</text>
</comment>
<dbReference type="SUPFAM" id="SSF161098">
    <property type="entry name" value="MetI-like"/>
    <property type="match status" value="1"/>
</dbReference>
<comment type="subcellular location">
    <subcellularLocation>
        <location evidence="1">Cell inner membrane</location>
        <topology evidence="1">Multi-pass membrane protein</topology>
    </subcellularLocation>
    <subcellularLocation>
        <location evidence="8">Cell membrane</location>
        <topology evidence="8">Multi-pass membrane protein</topology>
    </subcellularLocation>
</comment>
<dbReference type="InterPro" id="IPR010065">
    <property type="entry name" value="AA_ABC_transptr_permease_3TM"/>
</dbReference>
<dbReference type="InterPro" id="IPR043429">
    <property type="entry name" value="ArtM/GltK/GlnP/TcyL/YhdX-like"/>
</dbReference>
<dbReference type="InterPro" id="IPR000515">
    <property type="entry name" value="MetI-like"/>
</dbReference>
<evidence type="ECO:0000256" key="1">
    <source>
        <dbReference type="ARBA" id="ARBA00004429"/>
    </source>
</evidence>
<dbReference type="Proteomes" id="UP001271769">
    <property type="component" value="Unassembled WGS sequence"/>
</dbReference>
<protein>
    <submittedName>
        <fullName evidence="10">Amino acid ABC transporter permease</fullName>
    </submittedName>
</protein>
<gene>
    <name evidence="10" type="ORF">SMD31_15275</name>
</gene>